<evidence type="ECO:0000313" key="4">
    <source>
        <dbReference type="Proteomes" id="UP000715965"/>
    </source>
</evidence>
<dbReference type="PANTHER" id="PTHR42850:SF2">
    <property type="entry name" value="BLL5683 PROTEIN"/>
    <property type="match status" value="1"/>
</dbReference>
<feature type="domain" description="Calcineurin-like phosphoesterase" evidence="2">
    <location>
        <begin position="1"/>
        <end position="211"/>
    </location>
</feature>
<dbReference type="SUPFAM" id="SSF56300">
    <property type="entry name" value="Metallo-dependent phosphatases"/>
    <property type="match status" value="1"/>
</dbReference>
<gene>
    <name evidence="3" type="ORF">IM725_02680</name>
</gene>
<comment type="caution">
    <text evidence="3">The sequence shown here is derived from an EMBL/GenBank/DDBJ whole genome shotgun (WGS) entry which is preliminary data.</text>
</comment>
<organism evidence="3 4">
    <name type="scientific">Ramlibacter aquaticus</name>
    <dbReference type="NCBI Taxonomy" id="2780094"/>
    <lineage>
        <taxon>Bacteria</taxon>
        <taxon>Pseudomonadati</taxon>
        <taxon>Pseudomonadota</taxon>
        <taxon>Betaproteobacteria</taxon>
        <taxon>Burkholderiales</taxon>
        <taxon>Comamonadaceae</taxon>
        <taxon>Ramlibacter</taxon>
    </lineage>
</organism>
<evidence type="ECO:0000259" key="2">
    <source>
        <dbReference type="Pfam" id="PF12850"/>
    </source>
</evidence>
<dbReference type="InterPro" id="IPR011152">
    <property type="entry name" value="Pesterase_MJ0912"/>
</dbReference>
<dbReference type="Proteomes" id="UP000715965">
    <property type="component" value="Unassembled WGS sequence"/>
</dbReference>
<protein>
    <submittedName>
        <fullName evidence="3">Metallophosphoesterase family protein</fullName>
    </submittedName>
</protein>
<dbReference type="PROSITE" id="PS51257">
    <property type="entry name" value="PROKAR_LIPOPROTEIN"/>
    <property type="match status" value="1"/>
</dbReference>
<dbReference type="InterPro" id="IPR050126">
    <property type="entry name" value="Ap4A_hydrolase"/>
</dbReference>
<accession>A0ABR9SAW3</accession>
<dbReference type="PANTHER" id="PTHR42850">
    <property type="entry name" value="METALLOPHOSPHOESTERASE"/>
    <property type="match status" value="1"/>
</dbReference>
<dbReference type="Pfam" id="PF12850">
    <property type="entry name" value="Metallophos_2"/>
    <property type="match status" value="1"/>
</dbReference>
<dbReference type="EMBL" id="JADDOJ010000006">
    <property type="protein sequence ID" value="MBE7939476.1"/>
    <property type="molecule type" value="Genomic_DNA"/>
</dbReference>
<reference evidence="3 4" key="1">
    <citation type="submission" date="2020-10" db="EMBL/GenBank/DDBJ databases">
        <title>Draft genome of Ramlibacter aquaticus LMG 30558.</title>
        <authorList>
            <person name="Props R."/>
        </authorList>
    </citation>
    <scope>NUCLEOTIDE SEQUENCE [LARGE SCALE GENOMIC DNA]</scope>
    <source>
        <strain evidence="3 4">LMG 30558</strain>
    </source>
</reference>
<evidence type="ECO:0000256" key="1">
    <source>
        <dbReference type="ARBA" id="ARBA00008950"/>
    </source>
</evidence>
<sequence>MKLALLSDLHANLQALQACLADARARGATHHAFLGDLVGYGADPGPVLDLVMAHAAQGAWVLGGNHDAVAVQPPAGVPQRADQAGAAWTHAQLSPAQRGFLAGLPLVIREGEILMVHASADAPARWAYVDTPLSATASLAAAQAAGARWVFGGHVHEQRLFYDGAGGRVMAFEPTPGVAIPVPGHRRWLATVGSVGQPRDGRPQAMYALFDGEAQRLRFLRVEYDVAAAAQAIRRAGRPEADAARLARGR</sequence>
<keyword evidence="4" id="KW-1185">Reference proteome</keyword>
<dbReference type="RefSeq" id="WP_193779029.1">
    <property type="nucleotide sequence ID" value="NZ_JADDOJ010000006.1"/>
</dbReference>
<comment type="similarity">
    <text evidence="1">Belongs to the metallophosphoesterase superfamily. YfcE family.</text>
</comment>
<dbReference type="InterPro" id="IPR029052">
    <property type="entry name" value="Metallo-depent_PP-like"/>
</dbReference>
<dbReference type="Gene3D" id="3.60.21.10">
    <property type="match status" value="1"/>
</dbReference>
<dbReference type="PIRSF" id="PIRSF000883">
    <property type="entry name" value="Pesterase_MJ0912"/>
    <property type="match status" value="1"/>
</dbReference>
<proteinExistence type="inferred from homology"/>
<evidence type="ECO:0000313" key="3">
    <source>
        <dbReference type="EMBL" id="MBE7939476.1"/>
    </source>
</evidence>
<name>A0ABR9SAW3_9BURK</name>
<dbReference type="InterPro" id="IPR024654">
    <property type="entry name" value="Calcineurin-like_PHP_lpxH"/>
</dbReference>